<evidence type="ECO:0000313" key="1">
    <source>
        <dbReference type="EMBL" id="RGB91057.1"/>
    </source>
</evidence>
<organism evidence="1 2">
    <name type="scientific">Faecalibacterium prausnitzii</name>
    <dbReference type="NCBI Taxonomy" id="853"/>
    <lineage>
        <taxon>Bacteria</taxon>
        <taxon>Bacillati</taxon>
        <taxon>Bacillota</taxon>
        <taxon>Clostridia</taxon>
        <taxon>Eubacteriales</taxon>
        <taxon>Oscillospiraceae</taxon>
        <taxon>Faecalibacterium</taxon>
    </lineage>
</organism>
<sequence>MNMNSRNVTYSTVGDYQLPNLILNQPRKPLGKYGRLRRTYLKEQRPVLYHTMLLSGSLYPHLMEVEQTAESRMRQMMTELLAKNPAPDKEQNQMAWVQHMNSLKAQAEELVLNELIYS</sequence>
<accession>A0A3E2U4I6</accession>
<protein>
    <submittedName>
        <fullName evidence="1">TnpV protein</fullName>
    </submittedName>
</protein>
<comment type="caution">
    <text evidence="1">The sequence shown here is derived from an EMBL/GenBank/DDBJ whole genome shotgun (WGS) entry which is preliminary data.</text>
</comment>
<dbReference type="EMBL" id="QVEW01000040">
    <property type="protein sequence ID" value="RGB91057.1"/>
    <property type="molecule type" value="Genomic_DNA"/>
</dbReference>
<proteinExistence type="predicted"/>
<reference evidence="1 2" key="1">
    <citation type="submission" date="2018-08" db="EMBL/GenBank/DDBJ databases">
        <title>A genome reference for cultivated species of the human gut microbiota.</title>
        <authorList>
            <person name="Zou Y."/>
            <person name="Xue W."/>
            <person name="Luo G."/>
        </authorList>
    </citation>
    <scope>NUCLEOTIDE SEQUENCE [LARGE SCALE GENOMIC DNA]</scope>
    <source>
        <strain evidence="1 2">AF29-11BH</strain>
    </source>
</reference>
<gene>
    <name evidence="1" type="ORF">DWZ04_16140</name>
</gene>
<evidence type="ECO:0000313" key="2">
    <source>
        <dbReference type="Proteomes" id="UP000260783"/>
    </source>
</evidence>
<dbReference type="InterPro" id="IPR026989">
    <property type="entry name" value="TnpV"/>
</dbReference>
<dbReference type="Pfam" id="PF14198">
    <property type="entry name" value="TnpV"/>
    <property type="match status" value="1"/>
</dbReference>
<dbReference type="Proteomes" id="UP000260783">
    <property type="component" value="Unassembled WGS sequence"/>
</dbReference>
<dbReference type="RefSeq" id="WP_117528335.1">
    <property type="nucleotide sequence ID" value="NZ_JAQCXC010000039.1"/>
</dbReference>
<dbReference type="AlphaFoldDB" id="A0A3E2U4I6"/>
<name>A0A3E2U4I6_9FIRM</name>